<sequence>MHGGTPLRSGIWPCCPLGGASLAGFKGLALHTPFSRLRGVYRLEADVYQTFLIVSRWTEIVVKECHRPFSGNL</sequence>
<gene>
    <name evidence="1" type="ORF">A8E72_03190</name>
</gene>
<organism evidence="1 2">
    <name type="scientific">Burkholderia cenocepacia</name>
    <dbReference type="NCBI Taxonomy" id="95486"/>
    <lineage>
        <taxon>Bacteria</taxon>
        <taxon>Pseudomonadati</taxon>
        <taxon>Pseudomonadota</taxon>
        <taxon>Betaproteobacteria</taxon>
        <taxon>Burkholderiales</taxon>
        <taxon>Burkholderiaceae</taxon>
        <taxon>Burkholderia</taxon>
        <taxon>Burkholderia cepacia complex</taxon>
    </lineage>
</organism>
<protein>
    <submittedName>
        <fullName evidence="1">Uncharacterized protein</fullName>
    </submittedName>
</protein>
<dbReference type="OrthoDB" id="9011733at2"/>
<reference evidence="1 2" key="1">
    <citation type="submission" date="2016-08" db="EMBL/GenBank/DDBJ databases">
        <authorList>
            <person name="Seilhamer J.J."/>
        </authorList>
    </citation>
    <scope>NUCLEOTIDE SEQUENCE [LARGE SCALE GENOMIC DNA]</scope>
    <source>
        <strain evidence="1 2">VC14762</strain>
    </source>
</reference>
<accession>A0A1V2X8C6</accession>
<comment type="caution">
    <text evidence="1">The sequence shown here is derived from an EMBL/GenBank/DDBJ whole genome shotgun (WGS) entry which is preliminary data.</text>
</comment>
<dbReference type="Proteomes" id="UP000188543">
    <property type="component" value="Unassembled WGS sequence"/>
</dbReference>
<proteinExistence type="predicted"/>
<dbReference type="EMBL" id="MUTJ01000013">
    <property type="protein sequence ID" value="ONU92532.1"/>
    <property type="molecule type" value="Genomic_DNA"/>
</dbReference>
<name>A0A1V2X8C6_9BURK</name>
<evidence type="ECO:0000313" key="2">
    <source>
        <dbReference type="Proteomes" id="UP000188543"/>
    </source>
</evidence>
<evidence type="ECO:0000313" key="1">
    <source>
        <dbReference type="EMBL" id="ONU92532.1"/>
    </source>
</evidence>
<dbReference type="AlphaFoldDB" id="A0A1V2X8C6"/>